<dbReference type="EMBL" id="JAINUF010000001">
    <property type="protein sequence ID" value="KAJ8380170.1"/>
    <property type="molecule type" value="Genomic_DNA"/>
</dbReference>
<comment type="caution">
    <text evidence="1">The sequence shown here is derived from an EMBL/GenBank/DDBJ whole genome shotgun (WGS) entry which is preliminary data.</text>
</comment>
<reference evidence="1" key="1">
    <citation type="journal article" date="2023" name="Science">
        <title>Genome structures resolve the early diversification of teleost fishes.</title>
        <authorList>
            <person name="Parey E."/>
            <person name="Louis A."/>
            <person name="Montfort J."/>
            <person name="Bouchez O."/>
            <person name="Roques C."/>
            <person name="Iampietro C."/>
            <person name="Lluch J."/>
            <person name="Castinel A."/>
            <person name="Donnadieu C."/>
            <person name="Desvignes T."/>
            <person name="Floi Bucao C."/>
            <person name="Jouanno E."/>
            <person name="Wen M."/>
            <person name="Mejri S."/>
            <person name="Dirks R."/>
            <person name="Jansen H."/>
            <person name="Henkel C."/>
            <person name="Chen W.J."/>
            <person name="Zahm M."/>
            <person name="Cabau C."/>
            <person name="Klopp C."/>
            <person name="Thompson A.W."/>
            <person name="Robinson-Rechavi M."/>
            <person name="Braasch I."/>
            <person name="Lecointre G."/>
            <person name="Bobe J."/>
            <person name="Postlethwait J.H."/>
            <person name="Berthelot C."/>
            <person name="Roest Crollius H."/>
            <person name="Guiguen Y."/>
        </authorList>
    </citation>
    <scope>NUCLEOTIDE SEQUENCE</scope>
    <source>
        <strain evidence="1">WJC10195</strain>
    </source>
</reference>
<accession>A0A9Q1GAS3</accession>
<dbReference type="AlphaFoldDB" id="A0A9Q1GAS3"/>
<dbReference type="Proteomes" id="UP001152622">
    <property type="component" value="Chromosome 1"/>
</dbReference>
<evidence type="ECO:0000313" key="2">
    <source>
        <dbReference type="Proteomes" id="UP001152622"/>
    </source>
</evidence>
<protein>
    <submittedName>
        <fullName evidence="1">Uncharacterized protein</fullName>
    </submittedName>
</protein>
<proteinExistence type="predicted"/>
<name>A0A9Q1GAS3_SYNKA</name>
<organism evidence="1 2">
    <name type="scientific">Synaphobranchus kaupii</name>
    <name type="common">Kaup's arrowtooth eel</name>
    <dbReference type="NCBI Taxonomy" id="118154"/>
    <lineage>
        <taxon>Eukaryota</taxon>
        <taxon>Metazoa</taxon>
        <taxon>Chordata</taxon>
        <taxon>Craniata</taxon>
        <taxon>Vertebrata</taxon>
        <taxon>Euteleostomi</taxon>
        <taxon>Actinopterygii</taxon>
        <taxon>Neopterygii</taxon>
        <taxon>Teleostei</taxon>
        <taxon>Anguilliformes</taxon>
        <taxon>Synaphobranchidae</taxon>
        <taxon>Synaphobranchus</taxon>
    </lineage>
</organism>
<sequence length="88" mass="9582">MNPRPHTREPAALCHLALFSVPFASLSAHAERPGLSDSFRTHAVQPFFTLVFLSFDLASSISVAKRFHLALETTITAAHLTPSEGLKP</sequence>
<keyword evidence="2" id="KW-1185">Reference proteome</keyword>
<gene>
    <name evidence="1" type="ORF">SKAU_G00009480</name>
</gene>
<evidence type="ECO:0000313" key="1">
    <source>
        <dbReference type="EMBL" id="KAJ8380170.1"/>
    </source>
</evidence>